<dbReference type="GO" id="GO:0005829">
    <property type="term" value="C:cytosol"/>
    <property type="evidence" value="ECO:0007669"/>
    <property type="project" value="TreeGrafter"/>
</dbReference>
<evidence type="ECO:0000256" key="2">
    <source>
        <dbReference type="ARBA" id="ARBA00012961"/>
    </source>
</evidence>
<keyword evidence="6" id="KW-0067">ATP-binding</keyword>
<organism evidence="8 9">
    <name type="scientific">Mesorhabditis spiculigera</name>
    <dbReference type="NCBI Taxonomy" id="96644"/>
    <lineage>
        <taxon>Eukaryota</taxon>
        <taxon>Metazoa</taxon>
        <taxon>Ecdysozoa</taxon>
        <taxon>Nematoda</taxon>
        <taxon>Chromadorea</taxon>
        <taxon>Rhabditida</taxon>
        <taxon>Rhabditina</taxon>
        <taxon>Rhabditomorpha</taxon>
        <taxon>Rhabditoidea</taxon>
        <taxon>Rhabditidae</taxon>
        <taxon>Mesorhabditinae</taxon>
        <taxon>Mesorhabditis</taxon>
    </lineage>
</organism>
<sequence>MVRASIKRYLSKCRSIRLYFPLKVSKPATLSCLVRSAPPAARRALQTVLPRFITSEASTGGAMPSRPLVLSGPSGGGKSTILTRAMQEFPKSFAFSVSHTTRKPRDGEQHGIHYWFTEREVMEKMVANNEFLEHAQFGGNIYGTSRAQVESIERTGKICVLDIELQGVRNIKNSHLDAKYILIKAPSIKILEERLRARGTETEESLKKRLRHAEEDTRAVEADPSLFDYIIVNDDLESAYRQFINAIKEDIQATQNIATNSA</sequence>
<gene>
    <name evidence="8" type="ORF">MSPICULIGERA_LOCUS16543</name>
</gene>
<accession>A0AA36G3M2</accession>
<evidence type="ECO:0000313" key="9">
    <source>
        <dbReference type="Proteomes" id="UP001177023"/>
    </source>
</evidence>
<proteinExistence type="inferred from homology"/>
<feature type="domain" description="Guanylate kinase-like" evidence="7">
    <location>
        <begin position="65"/>
        <end position="248"/>
    </location>
</feature>
<dbReference type="SUPFAM" id="SSF52540">
    <property type="entry name" value="P-loop containing nucleoside triphosphate hydrolases"/>
    <property type="match status" value="1"/>
</dbReference>
<dbReference type="Proteomes" id="UP001177023">
    <property type="component" value="Unassembled WGS sequence"/>
</dbReference>
<dbReference type="FunFam" id="3.40.50.300:FF:000776">
    <property type="entry name" value="Guanylate kinase 2"/>
    <property type="match status" value="1"/>
</dbReference>
<dbReference type="InterPro" id="IPR008145">
    <property type="entry name" value="GK/Ca_channel_bsu"/>
</dbReference>
<protein>
    <recommendedName>
        <fullName evidence="2">guanylate kinase</fullName>
        <ecNumber evidence="2">2.7.4.8</ecNumber>
    </recommendedName>
</protein>
<dbReference type="EMBL" id="CATQJA010002653">
    <property type="protein sequence ID" value="CAJ0578284.1"/>
    <property type="molecule type" value="Genomic_DNA"/>
</dbReference>
<dbReference type="CDD" id="cd00071">
    <property type="entry name" value="GMPK"/>
    <property type="match status" value="1"/>
</dbReference>
<dbReference type="InterPro" id="IPR027417">
    <property type="entry name" value="P-loop_NTPase"/>
</dbReference>
<evidence type="ECO:0000256" key="5">
    <source>
        <dbReference type="ARBA" id="ARBA00022777"/>
    </source>
</evidence>
<feature type="non-terminal residue" evidence="8">
    <location>
        <position position="1"/>
    </location>
</feature>
<keyword evidence="4" id="KW-0547">Nucleotide-binding</keyword>
<evidence type="ECO:0000256" key="6">
    <source>
        <dbReference type="ARBA" id="ARBA00022840"/>
    </source>
</evidence>
<dbReference type="NCBIfam" id="TIGR03263">
    <property type="entry name" value="guanyl_kin"/>
    <property type="match status" value="1"/>
</dbReference>
<keyword evidence="5" id="KW-0418">Kinase</keyword>
<evidence type="ECO:0000256" key="3">
    <source>
        <dbReference type="ARBA" id="ARBA00022679"/>
    </source>
</evidence>
<dbReference type="GO" id="GO:0004385">
    <property type="term" value="F:GMP kinase activity"/>
    <property type="evidence" value="ECO:0007669"/>
    <property type="project" value="UniProtKB-EC"/>
</dbReference>
<dbReference type="Pfam" id="PF00625">
    <property type="entry name" value="Guanylate_kin"/>
    <property type="match status" value="1"/>
</dbReference>
<evidence type="ECO:0000256" key="1">
    <source>
        <dbReference type="ARBA" id="ARBA00005790"/>
    </source>
</evidence>
<reference evidence="8" key="1">
    <citation type="submission" date="2023-06" db="EMBL/GenBank/DDBJ databases">
        <authorList>
            <person name="Delattre M."/>
        </authorList>
    </citation>
    <scope>NUCLEOTIDE SEQUENCE</scope>
    <source>
        <strain evidence="8">AF72</strain>
    </source>
</reference>
<dbReference type="GO" id="GO:0005524">
    <property type="term" value="F:ATP binding"/>
    <property type="evidence" value="ECO:0007669"/>
    <property type="project" value="UniProtKB-KW"/>
</dbReference>
<keyword evidence="9" id="KW-1185">Reference proteome</keyword>
<dbReference type="SMART" id="SM00072">
    <property type="entry name" value="GuKc"/>
    <property type="match status" value="1"/>
</dbReference>
<evidence type="ECO:0000256" key="4">
    <source>
        <dbReference type="ARBA" id="ARBA00022741"/>
    </source>
</evidence>
<name>A0AA36G3M2_9BILA</name>
<dbReference type="AlphaFoldDB" id="A0AA36G3M2"/>
<dbReference type="InterPro" id="IPR020590">
    <property type="entry name" value="Guanylate_kinase_CS"/>
</dbReference>
<dbReference type="InterPro" id="IPR008144">
    <property type="entry name" value="Guanylate_kin-like_dom"/>
</dbReference>
<dbReference type="EC" id="2.7.4.8" evidence="2"/>
<comment type="similarity">
    <text evidence="1">Belongs to the guanylate kinase family.</text>
</comment>
<evidence type="ECO:0000313" key="8">
    <source>
        <dbReference type="EMBL" id="CAJ0578284.1"/>
    </source>
</evidence>
<dbReference type="PANTHER" id="PTHR23117:SF13">
    <property type="entry name" value="GUANYLATE KINASE"/>
    <property type="match status" value="1"/>
</dbReference>
<keyword evidence="3" id="KW-0808">Transferase</keyword>
<dbReference type="PANTHER" id="PTHR23117">
    <property type="entry name" value="GUANYLATE KINASE-RELATED"/>
    <property type="match status" value="1"/>
</dbReference>
<dbReference type="InterPro" id="IPR017665">
    <property type="entry name" value="Guanylate_kinase"/>
</dbReference>
<dbReference type="PROSITE" id="PS50052">
    <property type="entry name" value="GUANYLATE_KINASE_2"/>
    <property type="match status" value="1"/>
</dbReference>
<dbReference type="PROSITE" id="PS00856">
    <property type="entry name" value="GUANYLATE_KINASE_1"/>
    <property type="match status" value="1"/>
</dbReference>
<evidence type="ECO:0000259" key="7">
    <source>
        <dbReference type="PROSITE" id="PS50052"/>
    </source>
</evidence>
<comment type="caution">
    <text evidence="8">The sequence shown here is derived from an EMBL/GenBank/DDBJ whole genome shotgun (WGS) entry which is preliminary data.</text>
</comment>
<dbReference type="Gene3D" id="3.40.50.300">
    <property type="entry name" value="P-loop containing nucleotide triphosphate hydrolases"/>
    <property type="match status" value="1"/>
</dbReference>